<dbReference type="SUPFAM" id="SSF49265">
    <property type="entry name" value="Fibronectin type III"/>
    <property type="match status" value="1"/>
</dbReference>
<dbReference type="InterPro" id="IPR013783">
    <property type="entry name" value="Ig-like_fold"/>
</dbReference>
<dbReference type="EMBL" id="CACVAZ010000211">
    <property type="protein sequence ID" value="CAA6826541.1"/>
    <property type="molecule type" value="Genomic_DNA"/>
</dbReference>
<gene>
    <name evidence="2" type="ORF">HELGO_WM25929</name>
</gene>
<evidence type="ECO:0000259" key="1">
    <source>
        <dbReference type="Pfam" id="PF07603"/>
    </source>
</evidence>
<dbReference type="CDD" id="cd00063">
    <property type="entry name" value="FN3"/>
    <property type="match status" value="1"/>
</dbReference>
<organism evidence="2">
    <name type="scientific">uncultured Sulfurovum sp</name>
    <dbReference type="NCBI Taxonomy" id="269237"/>
    <lineage>
        <taxon>Bacteria</taxon>
        <taxon>Pseudomonadati</taxon>
        <taxon>Campylobacterota</taxon>
        <taxon>Epsilonproteobacteria</taxon>
        <taxon>Campylobacterales</taxon>
        <taxon>Sulfurovaceae</taxon>
        <taxon>Sulfurovum</taxon>
        <taxon>environmental samples</taxon>
    </lineage>
</organism>
<name>A0A6S6TVA7_9BACT</name>
<dbReference type="InterPro" id="IPR003961">
    <property type="entry name" value="FN3_dom"/>
</dbReference>
<proteinExistence type="predicted"/>
<dbReference type="Pfam" id="PF07603">
    <property type="entry name" value="Lcl_C"/>
    <property type="match status" value="1"/>
</dbReference>
<sequence length="456" mass="51019">MLVKKRVKLFISLLSVTGVVSLLESSLPSATGDYIGVTDINKTAVRINFLDNSDNEDGFIVYGDGINLLVPKNDETKHIYQYANITGLTCDKTYTIQTIAYNSDGNSTPSEPRDFNIQSTFEISCEENEAPHIMLWRGDTDKIKYMWGSQGENLSLRTYDTDGEVVSCKWSLNGRDDLKGSCIIDDRNTYHNIYQLSNWLDNLEYDELKEYNLTITATDDDGAETKKIVQIDVVPSDLIYAGMSHRYNNATIKLDQTIYIPANMSARYMTYSSDSWSGSFACGSPGYQFEYNTPGGGRYRSALCTPSSLGEQRLTIVGYGSSGMSSGKNYDTITINVVEPSYTKDEDKKIVKDNVTNLMWQDGSSVRKPWAIDPNDGFITIGDTAKTYCENLDWGGYSDWRIPNVDEMLSYPTQGGVHWASPERTELENRAAAFGVITSTIQMTSYDSELLVKCVR</sequence>
<accession>A0A6S6TVA7</accession>
<dbReference type="AlphaFoldDB" id="A0A6S6TVA7"/>
<protein>
    <recommendedName>
        <fullName evidence="1">Lcl C-terminal domain-containing protein</fullName>
    </recommendedName>
</protein>
<feature type="domain" description="Lcl C-terminal" evidence="1">
    <location>
        <begin position="350"/>
        <end position="414"/>
    </location>
</feature>
<dbReference type="InterPro" id="IPR036116">
    <property type="entry name" value="FN3_sf"/>
</dbReference>
<dbReference type="Gene3D" id="2.60.40.10">
    <property type="entry name" value="Immunoglobulins"/>
    <property type="match status" value="1"/>
</dbReference>
<evidence type="ECO:0000313" key="2">
    <source>
        <dbReference type="EMBL" id="CAA6826541.1"/>
    </source>
</evidence>
<dbReference type="InterPro" id="IPR011460">
    <property type="entry name" value="Lcl_C"/>
</dbReference>
<reference evidence="2" key="1">
    <citation type="submission" date="2020-01" db="EMBL/GenBank/DDBJ databases">
        <authorList>
            <person name="Meier V. D."/>
            <person name="Meier V D."/>
        </authorList>
    </citation>
    <scope>NUCLEOTIDE SEQUENCE</scope>
    <source>
        <strain evidence="2">HLG_WM_MAG_02</strain>
    </source>
</reference>